<name>A0A8S1IMS4_9CHLO</name>
<feature type="compositionally biased region" description="Low complexity" evidence="7">
    <location>
        <begin position="351"/>
        <end position="364"/>
    </location>
</feature>
<comment type="subcellular location">
    <subcellularLocation>
        <location evidence="1">Cytoplasm</location>
    </subcellularLocation>
</comment>
<dbReference type="SUPFAM" id="SSF46934">
    <property type="entry name" value="UBA-like"/>
    <property type="match status" value="1"/>
</dbReference>
<dbReference type="OrthoDB" id="1047367at2759"/>
<keyword evidence="12" id="KW-1185">Reference proteome</keyword>
<dbReference type="SMART" id="SM00165">
    <property type="entry name" value="UBA"/>
    <property type="match status" value="1"/>
</dbReference>
<evidence type="ECO:0000313" key="12">
    <source>
        <dbReference type="Proteomes" id="UP000708148"/>
    </source>
</evidence>
<protein>
    <recommendedName>
        <fullName evidence="13">DNA damage-inducible protein 1</fullName>
    </recommendedName>
</protein>
<dbReference type="InterPro" id="IPR001995">
    <property type="entry name" value="Peptidase_A2_cat"/>
</dbReference>
<dbReference type="InterPro" id="IPR000626">
    <property type="entry name" value="Ubiquitin-like_dom"/>
</dbReference>
<evidence type="ECO:0000256" key="1">
    <source>
        <dbReference type="ARBA" id="ARBA00004496"/>
    </source>
</evidence>
<comment type="similarity">
    <text evidence="2">Belongs to the DDI1 family.</text>
</comment>
<dbReference type="InterPro" id="IPR009060">
    <property type="entry name" value="UBA-like_sf"/>
</dbReference>
<dbReference type="InterPro" id="IPR033882">
    <property type="entry name" value="DDI1_N"/>
</dbReference>
<dbReference type="GO" id="GO:0006508">
    <property type="term" value="P:proteolysis"/>
    <property type="evidence" value="ECO:0007669"/>
    <property type="project" value="UniProtKB-KW"/>
</dbReference>
<dbReference type="Pfam" id="PF00240">
    <property type="entry name" value="ubiquitin"/>
    <property type="match status" value="1"/>
</dbReference>
<dbReference type="InterPro" id="IPR015940">
    <property type="entry name" value="UBA"/>
</dbReference>
<dbReference type="GO" id="GO:0031593">
    <property type="term" value="F:polyubiquitin modification-dependent protein binding"/>
    <property type="evidence" value="ECO:0007669"/>
    <property type="project" value="UniProtKB-ARBA"/>
</dbReference>
<keyword evidence="4" id="KW-0645">Protease</keyword>
<dbReference type="InterPro" id="IPR019103">
    <property type="entry name" value="Peptidase_aspartic_DDI1-type"/>
</dbReference>
<dbReference type="PROSITE" id="PS00141">
    <property type="entry name" value="ASP_PROTEASE"/>
    <property type="match status" value="1"/>
</dbReference>
<dbReference type="EMBL" id="CAJHUC010000370">
    <property type="protein sequence ID" value="CAD7695625.1"/>
    <property type="molecule type" value="Genomic_DNA"/>
</dbReference>
<dbReference type="CDD" id="cd05479">
    <property type="entry name" value="RP_DDI"/>
    <property type="match status" value="1"/>
</dbReference>
<dbReference type="InterPro" id="IPR029071">
    <property type="entry name" value="Ubiquitin-like_domsf"/>
</dbReference>
<dbReference type="PANTHER" id="PTHR12917">
    <property type="entry name" value="ASPARTYL PROTEASE DDI-RELATED"/>
    <property type="match status" value="1"/>
</dbReference>
<comment type="caution">
    <text evidence="11">The sequence shown here is derived from an EMBL/GenBank/DDBJ whole genome shotgun (WGS) entry which is preliminary data.</text>
</comment>
<dbReference type="Proteomes" id="UP000708148">
    <property type="component" value="Unassembled WGS sequence"/>
</dbReference>
<keyword evidence="3" id="KW-0963">Cytoplasm</keyword>
<dbReference type="CDD" id="cd14309">
    <property type="entry name" value="UBA_scDdi1_like"/>
    <property type="match status" value="1"/>
</dbReference>
<sequence>MKLTITTADGNLVNVDVDEGEIVGSLKAILEVETGVPMAQQILSFNGSPLSDDANLASTGVKDGELLMLMRAGGAPTPGAGSMAAPGIPADLVQAVDQLRNDPARMRGLEQNNPELARAVRSGDYGFLMEHAGRAKRREAELEREYARLEADPFDVDAQKRIEEIIREKNVEDNFSQAMEHNPEVFGTVTMVYVNMEVNGVEVPALVDSGAQTTIMTVSFAEKCNLLRLVDKRYAGVAFGAGSSKILGRVHQAPIKVGSNYLASSITIMEQRNGPQFIFGLDNLYRHECSIKLKEKVLYFGSADCSMDFLAEHEVPKHVYPQDIGNTGESSNPGPPQGSALAQDQSESKQPSPSASAPASVPTAGGDAPQPTAGGDAPQPTAGGGPTEESILKLMSLGFDRARCIWALNAAGGNTEAAASLLFSEMDI</sequence>
<dbReference type="CDD" id="cd01796">
    <property type="entry name" value="Ubl_Ddi1_like"/>
    <property type="match status" value="1"/>
</dbReference>
<reference evidence="11" key="1">
    <citation type="submission" date="2020-12" db="EMBL/GenBank/DDBJ databases">
        <authorList>
            <person name="Iha C."/>
        </authorList>
    </citation>
    <scope>NUCLEOTIDE SEQUENCE</scope>
</reference>
<dbReference type="SUPFAM" id="SSF54236">
    <property type="entry name" value="Ubiquitin-like"/>
    <property type="match status" value="1"/>
</dbReference>
<organism evidence="11 12">
    <name type="scientific">Ostreobium quekettii</name>
    <dbReference type="NCBI Taxonomy" id="121088"/>
    <lineage>
        <taxon>Eukaryota</taxon>
        <taxon>Viridiplantae</taxon>
        <taxon>Chlorophyta</taxon>
        <taxon>core chlorophytes</taxon>
        <taxon>Ulvophyceae</taxon>
        <taxon>TCBD clade</taxon>
        <taxon>Bryopsidales</taxon>
        <taxon>Ostreobineae</taxon>
        <taxon>Ostreobiaceae</taxon>
        <taxon>Ostreobium</taxon>
    </lineage>
</organism>
<feature type="domain" description="Peptidase A2" evidence="10">
    <location>
        <begin position="203"/>
        <end position="283"/>
    </location>
</feature>
<gene>
    <name evidence="11" type="ORF">OSTQU699_LOCUS986</name>
</gene>
<feature type="domain" description="UBA" evidence="8">
    <location>
        <begin position="385"/>
        <end position="425"/>
    </location>
</feature>
<dbReference type="SUPFAM" id="SSF50630">
    <property type="entry name" value="Acid proteases"/>
    <property type="match status" value="1"/>
</dbReference>
<evidence type="ECO:0000313" key="11">
    <source>
        <dbReference type="EMBL" id="CAD7695625.1"/>
    </source>
</evidence>
<evidence type="ECO:0000256" key="7">
    <source>
        <dbReference type="SAM" id="MobiDB-lite"/>
    </source>
</evidence>
<dbReference type="AlphaFoldDB" id="A0A8S1IMS4"/>
<dbReference type="Gene3D" id="1.10.8.10">
    <property type="entry name" value="DNA helicase RuvA subunit, C-terminal domain"/>
    <property type="match status" value="1"/>
</dbReference>
<evidence type="ECO:0000256" key="3">
    <source>
        <dbReference type="ARBA" id="ARBA00022490"/>
    </source>
</evidence>
<dbReference type="SMART" id="SM00213">
    <property type="entry name" value="UBQ"/>
    <property type="match status" value="1"/>
</dbReference>
<evidence type="ECO:0008006" key="13">
    <source>
        <dbReference type="Google" id="ProtNLM"/>
    </source>
</evidence>
<dbReference type="PROSITE" id="PS50053">
    <property type="entry name" value="UBIQUITIN_2"/>
    <property type="match status" value="1"/>
</dbReference>
<evidence type="ECO:0000256" key="5">
    <source>
        <dbReference type="ARBA" id="ARBA00022750"/>
    </source>
</evidence>
<feature type="compositionally biased region" description="Polar residues" evidence="7">
    <location>
        <begin position="340"/>
        <end position="350"/>
    </location>
</feature>
<evidence type="ECO:0000256" key="2">
    <source>
        <dbReference type="ARBA" id="ARBA00009136"/>
    </source>
</evidence>
<keyword evidence="5" id="KW-0064">Aspartyl protease</keyword>
<dbReference type="GO" id="GO:0005737">
    <property type="term" value="C:cytoplasm"/>
    <property type="evidence" value="ECO:0007669"/>
    <property type="project" value="UniProtKB-SubCell"/>
</dbReference>
<dbReference type="Pfam" id="PF00627">
    <property type="entry name" value="UBA"/>
    <property type="match status" value="1"/>
</dbReference>
<evidence type="ECO:0000256" key="4">
    <source>
        <dbReference type="ARBA" id="ARBA00022670"/>
    </source>
</evidence>
<dbReference type="Gene3D" id="2.40.70.10">
    <property type="entry name" value="Acid Proteases"/>
    <property type="match status" value="1"/>
</dbReference>
<dbReference type="Gene3D" id="3.10.20.90">
    <property type="entry name" value="Phosphatidylinositol 3-kinase Catalytic Subunit, Chain A, domain 1"/>
    <property type="match status" value="1"/>
</dbReference>
<dbReference type="Pfam" id="PF09668">
    <property type="entry name" value="Asp_protease"/>
    <property type="match status" value="1"/>
</dbReference>
<accession>A0A8S1IMS4</accession>
<dbReference type="InterPro" id="IPR021109">
    <property type="entry name" value="Peptidase_aspartic_dom_sf"/>
</dbReference>
<keyword evidence="6" id="KW-0378">Hydrolase</keyword>
<evidence type="ECO:0000259" key="8">
    <source>
        <dbReference type="PROSITE" id="PS50030"/>
    </source>
</evidence>
<evidence type="ECO:0000256" key="6">
    <source>
        <dbReference type="ARBA" id="ARBA00022801"/>
    </source>
</evidence>
<dbReference type="InterPro" id="IPR001969">
    <property type="entry name" value="Aspartic_peptidase_AS"/>
</dbReference>
<evidence type="ECO:0000259" key="10">
    <source>
        <dbReference type="PROSITE" id="PS50175"/>
    </source>
</evidence>
<dbReference type="PROSITE" id="PS50175">
    <property type="entry name" value="ASP_PROT_RETROV"/>
    <property type="match status" value="1"/>
</dbReference>
<evidence type="ECO:0000259" key="9">
    <source>
        <dbReference type="PROSITE" id="PS50053"/>
    </source>
</evidence>
<dbReference type="PROSITE" id="PS50030">
    <property type="entry name" value="UBA"/>
    <property type="match status" value="1"/>
</dbReference>
<proteinExistence type="inferred from homology"/>
<dbReference type="GO" id="GO:0004190">
    <property type="term" value="F:aspartic-type endopeptidase activity"/>
    <property type="evidence" value="ECO:0007669"/>
    <property type="project" value="UniProtKB-KW"/>
</dbReference>
<feature type="region of interest" description="Disordered" evidence="7">
    <location>
        <begin position="320"/>
        <end position="388"/>
    </location>
</feature>
<feature type="domain" description="Ubiquitin-like" evidence="9">
    <location>
        <begin position="1"/>
        <end position="70"/>
    </location>
</feature>
<dbReference type="PANTHER" id="PTHR12917:SF1">
    <property type="entry name" value="AT13091P"/>
    <property type="match status" value="1"/>
</dbReference>